<accession>A0A9D1PM64</accession>
<comment type="caution">
    <text evidence="11">The sequence shown here is derived from an EMBL/GenBank/DDBJ whole genome shotgun (WGS) entry which is preliminary data.</text>
</comment>
<dbReference type="Pfam" id="PF19304">
    <property type="entry name" value="PGDH_inter"/>
    <property type="match status" value="1"/>
</dbReference>
<dbReference type="GO" id="GO:0051287">
    <property type="term" value="F:NAD binding"/>
    <property type="evidence" value="ECO:0007669"/>
    <property type="project" value="UniProtKB-UniRule"/>
</dbReference>
<dbReference type="InterPro" id="IPR029009">
    <property type="entry name" value="ASB_dom_sf"/>
</dbReference>
<evidence type="ECO:0000256" key="2">
    <source>
        <dbReference type="ARBA" id="ARBA00005216"/>
    </source>
</evidence>
<dbReference type="InterPro" id="IPR006140">
    <property type="entry name" value="D-isomer_DH_NAD-bd"/>
</dbReference>
<comment type="catalytic activity">
    <reaction evidence="7">
        <text>(R)-2-hydroxyglutarate + NAD(+) = 2-oxoglutarate + NADH + H(+)</text>
        <dbReference type="Rhea" id="RHEA:49612"/>
        <dbReference type="ChEBI" id="CHEBI:15378"/>
        <dbReference type="ChEBI" id="CHEBI:15801"/>
        <dbReference type="ChEBI" id="CHEBI:16810"/>
        <dbReference type="ChEBI" id="CHEBI:57540"/>
        <dbReference type="ChEBI" id="CHEBI:57945"/>
        <dbReference type="EC" id="1.1.1.399"/>
    </reaction>
</comment>
<reference evidence="11" key="1">
    <citation type="journal article" date="2021" name="PeerJ">
        <title>Extensive microbial diversity within the chicken gut microbiome revealed by metagenomics and culture.</title>
        <authorList>
            <person name="Gilroy R."/>
            <person name="Ravi A."/>
            <person name="Getino M."/>
            <person name="Pursley I."/>
            <person name="Horton D.L."/>
            <person name="Alikhan N.F."/>
            <person name="Baker D."/>
            <person name="Gharbi K."/>
            <person name="Hall N."/>
            <person name="Watson M."/>
            <person name="Adriaenssens E.M."/>
            <person name="Foster-Nyarko E."/>
            <person name="Jarju S."/>
            <person name="Secka A."/>
            <person name="Antonio M."/>
            <person name="Oren A."/>
            <person name="Chaudhuri R.R."/>
            <person name="La Ragione R."/>
            <person name="Hildebrand F."/>
            <person name="Pallen M.J."/>
        </authorList>
    </citation>
    <scope>NUCLEOTIDE SEQUENCE</scope>
    <source>
        <strain evidence="11">CHK169-2315</strain>
    </source>
</reference>
<dbReference type="PROSITE" id="PS51671">
    <property type="entry name" value="ACT"/>
    <property type="match status" value="1"/>
</dbReference>
<keyword evidence="5 9" id="KW-0560">Oxidoreductase</keyword>
<evidence type="ECO:0000256" key="4">
    <source>
        <dbReference type="ARBA" id="ARBA00021582"/>
    </source>
</evidence>
<dbReference type="Pfam" id="PF01842">
    <property type="entry name" value="ACT"/>
    <property type="match status" value="1"/>
</dbReference>
<evidence type="ECO:0000256" key="1">
    <source>
        <dbReference type="ARBA" id="ARBA00003800"/>
    </source>
</evidence>
<comment type="function">
    <text evidence="1">Catalyzes the reversible oxidation of 3-phospho-D-glycerate to 3-phosphonooxypyruvate, the first step of the phosphorylated L-serine biosynthesis pathway. Also catalyzes the reversible oxidation of 2-hydroxyglutarate to 2-oxoglutarate.</text>
</comment>
<feature type="non-terminal residue" evidence="11">
    <location>
        <position position="501"/>
    </location>
</feature>
<dbReference type="SUPFAM" id="SSF143548">
    <property type="entry name" value="Serine metabolism enzymes domain"/>
    <property type="match status" value="1"/>
</dbReference>
<keyword evidence="9" id="KW-0028">Amino-acid biosynthesis</keyword>
<evidence type="ECO:0000313" key="11">
    <source>
        <dbReference type="EMBL" id="HIV74315.1"/>
    </source>
</evidence>
<dbReference type="PROSITE" id="PS00670">
    <property type="entry name" value="D_2_HYDROXYACID_DH_2"/>
    <property type="match status" value="1"/>
</dbReference>
<feature type="domain" description="ACT" evidence="10">
    <location>
        <begin position="461"/>
        <end position="501"/>
    </location>
</feature>
<evidence type="ECO:0000256" key="3">
    <source>
        <dbReference type="ARBA" id="ARBA00005854"/>
    </source>
</evidence>
<dbReference type="EC" id="1.1.1.95" evidence="9"/>
<dbReference type="InterPro" id="IPR045626">
    <property type="entry name" value="PGDH_ASB_dom"/>
</dbReference>
<evidence type="ECO:0000256" key="5">
    <source>
        <dbReference type="ARBA" id="ARBA00023002"/>
    </source>
</evidence>
<evidence type="ECO:0000256" key="9">
    <source>
        <dbReference type="RuleBase" id="RU363003"/>
    </source>
</evidence>
<dbReference type="SUPFAM" id="SSF51735">
    <property type="entry name" value="NAD(P)-binding Rossmann-fold domains"/>
    <property type="match status" value="1"/>
</dbReference>
<dbReference type="EMBL" id="DXHX01000063">
    <property type="protein sequence ID" value="HIV74315.1"/>
    <property type="molecule type" value="Genomic_DNA"/>
</dbReference>
<dbReference type="GO" id="GO:0006564">
    <property type="term" value="P:L-serine biosynthetic process"/>
    <property type="evidence" value="ECO:0007669"/>
    <property type="project" value="UniProtKB-UniRule"/>
</dbReference>
<sequence length="501" mass="54664">MRRTTVVFKILISDPLSEDGIYPLRQADNLEVVIETDLTEEQLLQRIPEFDGLLVRSQTQVTREVIEKGHNLKVIGRAGVGVDNIDLDAATENGIIVVNAPDGNTNSAAEHTMAMLMSLARNIPQAYLSIKEKKWDRKSYVGVELRDKVLGIVGLGRIGAEVARRAKGQRMKVIAYDPFFSEEKAEAMGIGFATFDQVLEEADFITVHTPLMKETRHIINEDAFAKMKDGVRIINCARGGIIQEDHLYDAVVSGKVAGAALDVFEEEPAVDHKVLTLPQVIATPHLGASTIEAQENVAIDVSEDVVRILSGGLARNPVNIPSVPREIMRKIEPYFYLSEKLGKFLAQLDAGAIEEININYAGDLTALEIAPLTQNTLKGLLSKYVGARVNNVNASYLAERRGITVHENKTSAARGFTNLMTVEIVTKDATRRVSGTLLNGLGSRIVKVDDYSMDVIPEGHLVLIHHQDQPGAIGRVGNLLAANDVNIATMQVGRLKVGGNA</sequence>
<dbReference type="InterPro" id="IPR045865">
    <property type="entry name" value="ACT-like_dom_sf"/>
</dbReference>
<dbReference type="Gene3D" id="3.40.50.720">
    <property type="entry name" value="NAD(P)-binding Rossmann-like Domain"/>
    <property type="match status" value="2"/>
</dbReference>
<dbReference type="NCBIfam" id="TIGR01327">
    <property type="entry name" value="PGDH"/>
    <property type="match status" value="1"/>
</dbReference>
<comment type="catalytic activity">
    <reaction evidence="8 9">
        <text>(2R)-3-phosphoglycerate + NAD(+) = 3-phosphooxypyruvate + NADH + H(+)</text>
        <dbReference type="Rhea" id="RHEA:12641"/>
        <dbReference type="ChEBI" id="CHEBI:15378"/>
        <dbReference type="ChEBI" id="CHEBI:18110"/>
        <dbReference type="ChEBI" id="CHEBI:57540"/>
        <dbReference type="ChEBI" id="CHEBI:57945"/>
        <dbReference type="ChEBI" id="CHEBI:58272"/>
        <dbReference type="EC" id="1.1.1.95"/>
    </reaction>
</comment>
<dbReference type="InterPro" id="IPR002912">
    <property type="entry name" value="ACT_dom"/>
</dbReference>
<dbReference type="FunFam" id="3.30.1330.90:FF:000003">
    <property type="entry name" value="D-3-phosphoglycerate dehydrogenase"/>
    <property type="match status" value="1"/>
</dbReference>
<dbReference type="InterPro" id="IPR006139">
    <property type="entry name" value="D-isomer_2_OHA_DH_cat_dom"/>
</dbReference>
<dbReference type="PROSITE" id="PS00065">
    <property type="entry name" value="D_2_HYDROXYACID_DH_1"/>
    <property type="match status" value="1"/>
</dbReference>
<dbReference type="Pfam" id="PF00389">
    <property type="entry name" value="2-Hacid_dh"/>
    <property type="match status" value="1"/>
</dbReference>
<dbReference type="FunFam" id="3.40.50.720:FF:000021">
    <property type="entry name" value="D-3-phosphoglycerate dehydrogenase"/>
    <property type="match status" value="1"/>
</dbReference>
<keyword evidence="6 9" id="KW-0520">NAD</keyword>
<evidence type="ECO:0000256" key="7">
    <source>
        <dbReference type="ARBA" id="ARBA00048126"/>
    </source>
</evidence>
<dbReference type="Gene3D" id="3.30.1330.90">
    <property type="entry name" value="D-3-phosphoglycerate dehydrogenase, domain 3"/>
    <property type="match status" value="1"/>
</dbReference>
<organism evidence="11 12">
    <name type="scientific">Candidatus Pseudogracilibacillus intestinigallinarum</name>
    <dbReference type="NCBI Taxonomy" id="2838742"/>
    <lineage>
        <taxon>Bacteria</taxon>
        <taxon>Bacillati</taxon>
        <taxon>Bacillota</taxon>
        <taxon>Bacilli</taxon>
        <taxon>Bacillales</taxon>
        <taxon>Bacillaceae</taxon>
        <taxon>Pseudogracilibacillus</taxon>
    </lineage>
</organism>
<evidence type="ECO:0000259" key="10">
    <source>
        <dbReference type="PROSITE" id="PS51671"/>
    </source>
</evidence>
<comment type="similarity">
    <text evidence="3 9">Belongs to the D-isomer specific 2-hydroxyacid dehydrogenase family.</text>
</comment>
<dbReference type="Gene3D" id="3.30.70.260">
    <property type="match status" value="1"/>
</dbReference>
<evidence type="ECO:0000256" key="8">
    <source>
        <dbReference type="ARBA" id="ARBA00048731"/>
    </source>
</evidence>
<proteinExistence type="inferred from homology"/>
<dbReference type="GO" id="GO:0004617">
    <property type="term" value="F:phosphoglycerate dehydrogenase activity"/>
    <property type="evidence" value="ECO:0007669"/>
    <property type="project" value="UniProtKB-UniRule"/>
</dbReference>
<dbReference type="InterPro" id="IPR029753">
    <property type="entry name" value="D-isomer_DH_CS"/>
</dbReference>
<dbReference type="Proteomes" id="UP000823937">
    <property type="component" value="Unassembled WGS sequence"/>
</dbReference>
<dbReference type="InterPro" id="IPR006236">
    <property type="entry name" value="PGDH"/>
</dbReference>
<protein>
    <recommendedName>
        <fullName evidence="4 9">D-3-phosphoglycerate dehydrogenase</fullName>
        <ecNumber evidence="9">1.1.1.95</ecNumber>
    </recommendedName>
</protein>
<dbReference type="SUPFAM" id="SSF52283">
    <property type="entry name" value="Formate/glycerate dehydrogenase catalytic domain-like"/>
    <property type="match status" value="1"/>
</dbReference>
<dbReference type="AlphaFoldDB" id="A0A9D1PM64"/>
<reference evidence="11" key="2">
    <citation type="submission" date="2021-04" db="EMBL/GenBank/DDBJ databases">
        <authorList>
            <person name="Gilroy R."/>
        </authorList>
    </citation>
    <scope>NUCLEOTIDE SEQUENCE</scope>
    <source>
        <strain evidence="11">CHK169-2315</strain>
    </source>
</reference>
<dbReference type="SUPFAM" id="SSF55021">
    <property type="entry name" value="ACT-like"/>
    <property type="match status" value="1"/>
</dbReference>
<dbReference type="InterPro" id="IPR036291">
    <property type="entry name" value="NAD(P)-bd_dom_sf"/>
</dbReference>
<dbReference type="PANTHER" id="PTHR42938:SF47">
    <property type="entry name" value="HYDROXYPYRUVATE REDUCTASE"/>
    <property type="match status" value="1"/>
</dbReference>
<dbReference type="Pfam" id="PF02826">
    <property type="entry name" value="2-Hacid_dh_C"/>
    <property type="match status" value="1"/>
</dbReference>
<evidence type="ECO:0000313" key="12">
    <source>
        <dbReference type="Proteomes" id="UP000823937"/>
    </source>
</evidence>
<comment type="pathway">
    <text evidence="2 9">Amino-acid biosynthesis; L-serine biosynthesis; L-serine from 3-phospho-D-glycerate: step 1/3.</text>
</comment>
<keyword evidence="9" id="KW-0718">Serine biosynthesis</keyword>
<gene>
    <name evidence="11" type="primary">serA</name>
    <name evidence="11" type="ORF">H9895_04450</name>
</gene>
<dbReference type="CDD" id="cd12173">
    <property type="entry name" value="PGDH_4"/>
    <property type="match status" value="1"/>
</dbReference>
<evidence type="ECO:0000256" key="6">
    <source>
        <dbReference type="ARBA" id="ARBA00023027"/>
    </source>
</evidence>
<name>A0A9D1PM64_9BACI</name>
<dbReference type="InterPro" id="IPR029752">
    <property type="entry name" value="D-isomer_DH_CS1"/>
</dbReference>
<dbReference type="PANTHER" id="PTHR42938">
    <property type="entry name" value="FORMATE DEHYDROGENASE 1"/>
    <property type="match status" value="1"/>
</dbReference>